<dbReference type="RefSeq" id="WP_140843332.1">
    <property type="nucleotide sequence ID" value="NZ_RCZI01000004.1"/>
</dbReference>
<organism evidence="1 2">
    <name type="scientific">Variovorax guangxiensis</name>
    <dbReference type="NCBI Taxonomy" id="1775474"/>
    <lineage>
        <taxon>Bacteria</taxon>
        <taxon>Pseudomonadati</taxon>
        <taxon>Pseudomonadota</taxon>
        <taxon>Betaproteobacteria</taxon>
        <taxon>Burkholderiales</taxon>
        <taxon>Comamonadaceae</taxon>
        <taxon>Variovorax</taxon>
    </lineage>
</organism>
<dbReference type="AlphaFoldDB" id="A0A502DMN8"/>
<evidence type="ECO:0000313" key="1">
    <source>
        <dbReference type="EMBL" id="TPG25900.1"/>
    </source>
</evidence>
<sequence>MHAATSLSLIPPGTGGVRDYAALLGGPLDAPVRELSEQTDTRDWSGNVLLLHFSGYGFHKRGVPAWLLDELKTLRARFRVFGVVFHELYATGNPPWTSAFWLSSTQRRIARELAGQADFWLTNREIAGQWLRDQAPRAPHRVLPVFSNVGEPRVAEHDRDASIVVFGSAGIRAPSYAWGDGEIFRFAKRRGLRIYDIGAPLQDAGLAQKLVDEGVVVRGMLPAEQVSEALLSARHGVLAYPADFVAKSGIFAAYASHGTCPILLHKDLAAHDGMQPNVEYAAGFEALEGDRALDPWLVGRAARRWYEPHCVAAHTAALQALTSEVGA</sequence>
<protein>
    <recommendedName>
        <fullName evidence="3">Glycosyltransferase family 1 protein</fullName>
    </recommendedName>
</protein>
<reference evidence="1 2" key="1">
    <citation type="journal article" date="2019" name="Environ. Microbiol.">
        <title>Species interactions and distinct microbial communities in high Arctic permafrost affected cryosols are associated with the CH4 and CO2 gas fluxes.</title>
        <authorList>
            <person name="Altshuler I."/>
            <person name="Hamel J."/>
            <person name="Turney S."/>
            <person name="Magnuson E."/>
            <person name="Levesque R."/>
            <person name="Greer C."/>
            <person name="Whyte L.G."/>
        </authorList>
    </citation>
    <scope>NUCLEOTIDE SEQUENCE [LARGE SCALE GENOMIC DNA]</scope>
    <source>
        <strain evidence="1 2">S06.C</strain>
    </source>
</reference>
<dbReference type="EMBL" id="RCZI01000004">
    <property type="protein sequence ID" value="TPG25900.1"/>
    <property type="molecule type" value="Genomic_DNA"/>
</dbReference>
<dbReference type="Proteomes" id="UP000319212">
    <property type="component" value="Unassembled WGS sequence"/>
</dbReference>
<gene>
    <name evidence="1" type="ORF">EAH82_15925</name>
</gene>
<evidence type="ECO:0008006" key="3">
    <source>
        <dbReference type="Google" id="ProtNLM"/>
    </source>
</evidence>
<comment type="caution">
    <text evidence="1">The sequence shown here is derived from an EMBL/GenBank/DDBJ whole genome shotgun (WGS) entry which is preliminary data.</text>
</comment>
<dbReference type="OrthoDB" id="8478474at2"/>
<evidence type="ECO:0000313" key="2">
    <source>
        <dbReference type="Proteomes" id="UP000319212"/>
    </source>
</evidence>
<accession>A0A502DMN8</accession>
<proteinExistence type="predicted"/>
<name>A0A502DMN8_9BURK</name>